<dbReference type="STRING" id="1504633.A0A2T7C9N5"/>
<feature type="compositionally biased region" description="Polar residues" evidence="1">
    <location>
        <begin position="85"/>
        <end position="100"/>
    </location>
</feature>
<proteinExistence type="predicted"/>
<dbReference type="Proteomes" id="UP000244336">
    <property type="component" value="Chromosome 9"/>
</dbReference>
<sequence>MSGQTLMGLLLLRKRGRGKMVTAGEKRKDVPVCEYEAQRNANVLANNMKLKALQLQELGQEVSSSLMTGKKRKVEAVRHQEKRTTTNATIQHNLRTSSRLSAARANVQPGNGSGAPSAHLQARNGPSGDLQPENGSSGASAHLQPRNEELREQEKKKVRGPTTKADIFARQNKPKLKLEINDCGQPCGPSSTEFANFIGALVRTKGFPMAHDDWRKVCPQKKYKLWTDAQLYWDIDNGSFNWFVKTAATKWREFKAELRKVFHDDMEYEELLELRDERVHEEDWKWLIDHWMSPDGAISYNSLLLELLYMNHEYYK</sequence>
<dbReference type="EMBL" id="CM009757">
    <property type="protein sequence ID" value="PUZ40048.1"/>
    <property type="molecule type" value="Genomic_DNA"/>
</dbReference>
<reference evidence="2 3" key="1">
    <citation type="submission" date="2018-04" db="EMBL/GenBank/DDBJ databases">
        <title>WGS assembly of Panicum hallii var. hallii HAL2.</title>
        <authorList>
            <person name="Lovell J."/>
            <person name="Jenkins J."/>
            <person name="Lowry D."/>
            <person name="Mamidi S."/>
            <person name="Sreedasyam A."/>
            <person name="Weng X."/>
            <person name="Barry K."/>
            <person name="Bonette J."/>
            <person name="Campitelli B."/>
            <person name="Daum C."/>
            <person name="Gordon S."/>
            <person name="Gould B."/>
            <person name="Lipzen A."/>
            <person name="MacQueen A."/>
            <person name="Palacio-Mejia J."/>
            <person name="Plott C."/>
            <person name="Shakirov E."/>
            <person name="Shu S."/>
            <person name="Yoshinaga Y."/>
            <person name="Zane M."/>
            <person name="Rokhsar D."/>
            <person name="Grimwood J."/>
            <person name="Schmutz J."/>
            <person name="Juenger T."/>
        </authorList>
    </citation>
    <scope>NUCLEOTIDE SEQUENCE [LARGE SCALE GENOMIC DNA]</scope>
    <source>
        <strain evidence="3">cv. HAL2</strain>
    </source>
</reference>
<name>A0A2T7C9N5_9POAL</name>
<keyword evidence="3" id="KW-1185">Reference proteome</keyword>
<dbReference type="PANTHER" id="PTHR33499:SF43">
    <property type="entry name" value="TRANSPOSASE, PTTA_EN_SPM, PLANT"/>
    <property type="match status" value="1"/>
</dbReference>
<accession>A0A2T7C9N5</accession>
<evidence type="ECO:0000313" key="2">
    <source>
        <dbReference type="EMBL" id="PUZ40048.1"/>
    </source>
</evidence>
<evidence type="ECO:0000313" key="3">
    <source>
        <dbReference type="Proteomes" id="UP000244336"/>
    </source>
</evidence>
<dbReference type="AlphaFoldDB" id="A0A2T7C9N5"/>
<evidence type="ECO:0000256" key="1">
    <source>
        <dbReference type="SAM" id="MobiDB-lite"/>
    </source>
</evidence>
<feature type="compositionally biased region" description="Basic and acidic residues" evidence="1">
    <location>
        <begin position="74"/>
        <end position="84"/>
    </location>
</feature>
<feature type="region of interest" description="Disordered" evidence="1">
    <location>
        <begin position="69"/>
        <end position="163"/>
    </location>
</feature>
<dbReference type="PANTHER" id="PTHR33499">
    <property type="entry name" value="OS12G0282400 PROTEIN-RELATED"/>
    <property type="match status" value="1"/>
</dbReference>
<dbReference type="Gramene" id="PUZ40048">
    <property type="protein sequence ID" value="PUZ40048"/>
    <property type="gene ID" value="GQ55_9G392800"/>
</dbReference>
<feature type="compositionally biased region" description="Basic and acidic residues" evidence="1">
    <location>
        <begin position="145"/>
        <end position="155"/>
    </location>
</feature>
<gene>
    <name evidence="2" type="ORF">GQ55_9G392800</name>
</gene>
<protein>
    <submittedName>
        <fullName evidence="2">Uncharacterized protein</fullName>
    </submittedName>
</protein>
<dbReference type="OrthoDB" id="691312at2759"/>
<organism evidence="2 3">
    <name type="scientific">Panicum hallii var. hallii</name>
    <dbReference type="NCBI Taxonomy" id="1504633"/>
    <lineage>
        <taxon>Eukaryota</taxon>
        <taxon>Viridiplantae</taxon>
        <taxon>Streptophyta</taxon>
        <taxon>Embryophyta</taxon>
        <taxon>Tracheophyta</taxon>
        <taxon>Spermatophyta</taxon>
        <taxon>Magnoliopsida</taxon>
        <taxon>Liliopsida</taxon>
        <taxon>Poales</taxon>
        <taxon>Poaceae</taxon>
        <taxon>PACMAD clade</taxon>
        <taxon>Panicoideae</taxon>
        <taxon>Panicodae</taxon>
        <taxon>Paniceae</taxon>
        <taxon>Panicinae</taxon>
        <taxon>Panicum</taxon>
        <taxon>Panicum sect. Panicum</taxon>
    </lineage>
</organism>